<proteinExistence type="inferred from homology"/>
<accession>A0ABY6L186</accession>
<dbReference type="InterPro" id="IPR036915">
    <property type="entry name" value="Cyclin-like_sf"/>
</dbReference>
<evidence type="ECO:0000256" key="2">
    <source>
        <dbReference type="RuleBase" id="RU000383"/>
    </source>
</evidence>
<feature type="compositionally biased region" description="Polar residues" evidence="3">
    <location>
        <begin position="504"/>
        <end position="516"/>
    </location>
</feature>
<feature type="domain" description="Cyclin-like" evidence="5">
    <location>
        <begin position="250"/>
        <end position="333"/>
    </location>
</feature>
<dbReference type="SMART" id="SM00385">
    <property type="entry name" value="CYCLIN"/>
    <property type="match status" value="2"/>
</dbReference>
<feature type="region of interest" description="Disordered" evidence="3">
    <location>
        <begin position="353"/>
        <end position="516"/>
    </location>
</feature>
<organism evidence="7 8">
    <name type="scientific">Cordylochernes scorpioides</name>
    <dbReference type="NCBI Taxonomy" id="51811"/>
    <lineage>
        <taxon>Eukaryota</taxon>
        <taxon>Metazoa</taxon>
        <taxon>Ecdysozoa</taxon>
        <taxon>Arthropoda</taxon>
        <taxon>Chelicerata</taxon>
        <taxon>Arachnida</taxon>
        <taxon>Pseudoscorpiones</taxon>
        <taxon>Cheliferoidea</taxon>
        <taxon>Chernetidae</taxon>
        <taxon>Cordylochernes</taxon>
    </lineage>
</organism>
<dbReference type="InterPro" id="IPR043198">
    <property type="entry name" value="Cyclin/Ssn8"/>
</dbReference>
<feature type="compositionally biased region" description="Polar residues" evidence="3">
    <location>
        <begin position="364"/>
        <end position="388"/>
    </location>
</feature>
<reference evidence="7 8" key="1">
    <citation type="submission" date="2022-01" db="EMBL/GenBank/DDBJ databases">
        <title>A chromosomal length assembly of Cordylochernes scorpioides.</title>
        <authorList>
            <person name="Zeh D."/>
            <person name="Zeh J."/>
        </authorList>
    </citation>
    <scope>NUCLEOTIDE SEQUENCE [LARGE SCALE GENOMIC DNA]</scope>
    <source>
        <strain evidence="7">IN4F17</strain>
        <tissue evidence="7">Whole Body</tissue>
    </source>
</reference>
<dbReference type="EMBL" id="CP092873">
    <property type="protein sequence ID" value="UYV74257.1"/>
    <property type="molecule type" value="Genomic_DNA"/>
</dbReference>
<feature type="domain" description="Cyclin C-terminal" evidence="6">
    <location>
        <begin position="246"/>
        <end position="368"/>
    </location>
</feature>
<evidence type="ECO:0000256" key="4">
    <source>
        <dbReference type="SAM" id="SignalP"/>
    </source>
</evidence>
<dbReference type="Pfam" id="PF00134">
    <property type="entry name" value="Cyclin_N"/>
    <property type="match status" value="1"/>
</dbReference>
<dbReference type="InterPro" id="IPR006671">
    <property type="entry name" value="Cyclin_N"/>
</dbReference>
<dbReference type="InterPro" id="IPR004367">
    <property type="entry name" value="Cyclin_C-dom"/>
</dbReference>
<dbReference type="Gene3D" id="1.10.472.10">
    <property type="entry name" value="Cyclin-like"/>
    <property type="match status" value="2"/>
</dbReference>
<evidence type="ECO:0000256" key="1">
    <source>
        <dbReference type="ARBA" id="ARBA00023127"/>
    </source>
</evidence>
<protein>
    <submittedName>
        <fullName evidence="7">CCNL1</fullName>
    </submittedName>
</protein>
<feature type="compositionally biased region" description="Basic residues" evidence="3">
    <location>
        <begin position="441"/>
        <end position="466"/>
    </location>
</feature>
<dbReference type="PANTHER" id="PTHR10026">
    <property type="entry name" value="CYCLIN"/>
    <property type="match status" value="1"/>
</dbReference>
<feature type="signal peptide" evidence="4">
    <location>
        <begin position="1"/>
        <end position="23"/>
    </location>
</feature>
<evidence type="ECO:0000259" key="6">
    <source>
        <dbReference type="SMART" id="SM01332"/>
    </source>
</evidence>
<evidence type="ECO:0000313" key="7">
    <source>
        <dbReference type="EMBL" id="UYV74257.1"/>
    </source>
</evidence>
<evidence type="ECO:0000259" key="5">
    <source>
        <dbReference type="SMART" id="SM00385"/>
    </source>
</evidence>
<feature type="domain" description="Cyclin-like" evidence="5">
    <location>
        <begin position="135"/>
        <end position="237"/>
    </location>
</feature>
<feature type="chain" id="PRO_5047351512" evidence="4">
    <location>
        <begin position="24"/>
        <end position="516"/>
    </location>
</feature>
<dbReference type="Proteomes" id="UP001235939">
    <property type="component" value="Chromosome 11"/>
</dbReference>
<gene>
    <name evidence="7" type="ORF">LAZ67_11002668</name>
</gene>
<feature type="compositionally biased region" description="Low complexity" evidence="3">
    <location>
        <begin position="428"/>
        <end position="440"/>
    </location>
</feature>
<keyword evidence="4" id="KW-0732">Signal</keyword>
<comment type="similarity">
    <text evidence="2">Belongs to the cyclin family.</text>
</comment>
<evidence type="ECO:0000256" key="3">
    <source>
        <dbReference type="SAM" id="MobiDB-lite"/>
    </source>
</evidence>
<keyword evidence="1 2" id="KW-0195">Cyclin</keyword>
<evidence type="ECO:0000313" key="8">
    <source>
        <dbReference type="Proteomes" id="UP001235939"/>
    </source>
</evidence>
<sequence length="516" mass="58614">MVARCSSLCLLLSIWSLWPDCIACGSFYLSLAHRYWSCSAVRPVIREVFSIIGRTCSPGLDLEDHTITISSAAKYAIYVFFVDREMRGVAGDPLLNQLTRKFHAEIESGWLAIDLELSDGLDKEAELDLRFLGCEIIQTAGILLKLPQVAMATGQIIFQRFYYCKSFVRHSMEIVAMAAITLASKIEESPRRIRDVINVLHHIKQVRAGKTLQPLILDHNYLTQKTQVIKAERRILKELGFCVHVKHPHKIIVTLLEVLKTNRPNLLQTAWNYMNDSLRSDVFLRHAPEHIACACIYLSARLLQIALPSKPAWFLMFGINETTIKEICNTILNLYARKKPDLEQLEKTVEDLRKAHQDAKQKARSTASGTATPVNNTSTFSPKTNSIKLTVMSPKDKLKESTSPTNHHRKRSRSPSVSPQPRKRRQSESSAGSTSPGSSPSHHRAKTPPRSYKEHRHRHHKHRSPHRSSNGRQRYKDRTSSYYKNSSSTDKKNHYSSKSHKSTQEIQGETSPSLTH</sequence>
<dbReference type="InterPro" id="IPR013763">
    <property type="entry name" value="Cyclin-like_dom"/>
</dbReference>
<keyword evidence="8" id="KW-1185">Reference proteome</keyword>
<dbReference type="SUPFAM" id="SSF47954">
    <property type="entry name" value="Cyclin-like"/>
    <property type="match status" value="2"/>
</dbReference>
<name>A0ABY6L186_9ARAC</name>
<dbReference type="SMART" id="SM01332">
    <property type="entry name" value="Cyclin_C"/>
    <property type="match status" value="1"/>
</dbReference>